<dbReference type="EMBL" id="CP123872">
    <property type="protein sequence ID" value="WND01506.1"/>
    <property type="molecule type" value="Genomic_DNA"/>
</dbReference>
<evidence type="ECO:0000313" key="1">
    <source>
        <dbReference type="EMBL" id="WND01506.1"/>
    </source>
</evidence>
<gene>
    <name evidence="1" type="ORF">QGN29_08025</name>
</gene>
<keyword evidence="2" id="KW-1185">Reference proteome</keyword>
<dbReference type="KEGG" id="tmk:QGN29_08025"/>
<name>A0AA52H7W6_9PROT</name>
<protein>
    <submittedName>
        <fullName evidence="1">Uncharacterized protein</fullName>
    </submittedName>
</protein>
<proteinExistence type="predicted"/>
<dbReference type="Proteomes" id="UP001268683">
    <property type="component" value="Chromosome"/>
</dbReference>
<reference evidence="1" key="1">
    <citation type="submission" date="2023-04" db="EMBL/GenBank/DDBJ databases">
        <title>Complete genome sequence of Temperatibacter marinus.</title>
        <authorList>
            <person name="Rong J.-C."/>
            <person name="Yi M.-L."/>
            <person name="Zhao Q."/>
        </authorList>
    </citation>
    <scope>NUCLEOTIDE SEQUENCE</scope>
    <source>
        <strain evidence="1">NBRC 110045</strain>
    </source>
</reference>
<organism evidence="1 2">
    <name type="scientific">Temperatibacter marinus</name>
    <dbReference type="NCBI Taxonomy" id="1456591"/>
    <lineage>
        <taxon>Bacteria</taxon>
        <taxon>Pseudomonadati</taxon>
        <taxon>Pseudomonadota</taxon>
        <taxon>Alphaproteobacteria</taxon>
        <taxon>Kordiimonadales</taxon>
        <taxon>Temperatibacteraceae</taxon>
        <taxon>Temperatibacter</taxon>
    </lineage>
</organism>
<evidence type="ECO:0000313" key="2">
    <source>
        <dbReference type="Proteomes" id="UP001268683"/>
    </source>
</evidence>
<dbReference type="AlphaFoldDB" id="A0AA52H7W6"/>
<dbReference type="RefSeq" id="WP_310797334.1">
    <property type="nucleotide sequence ID" value="NZ_CP123872.1"/>
</dbReference>
<sequence>MRIIQYHYFLASLMLILFGLMESRAEETFADDRRLRLIVVDLPKLTDHADAAYAKLFKHLQDEKIIGEWRTASQRRAHKEFIRKQSDCIAPASHYLIDNYKLDPTKFLLSTSFNQVAGYIIKTDLELADNDSLPILGTVGFSLLYEYVGEKYSIRQIKTYKSLANLLKKKRIHAGYVNMPDLSLDQEAYKNMPPLDLRQGPIWKSEEKFLCHKDAENQFQKLNLKLNHMIRDGSLKTLLSNAYFRY</sequence>
<accession>A0AA52H7W6</accession>